<dbReference type="Pfam" id="PF16677">
    <property type="entry name" value="GP3_package"/>
    <property type="match status" value="1"/>
</dbReference>
<evidence type="ECO:0000313" key="2">
    <source>
        <dbReference type="Proteomes" id="UP001177592"/>
    </source>
</evidence>
<sequence length="79" mass="9280">MAAPKGNRFWEARSSHGRKPVFENPEQLWQACCEYFEWIENNPLKEEKVFSYQGEITHTNISKMRAMTIIGTYVCFSIC</sequence>
<keyword evidence="2" id="KW-1185">Reference proteome</keyword>
<evidence type="ECO:0000313" key="1">
    <source>
        <dbReference type="EMBL" id="WGM06648.1"/>
    </source>
</evidence>
<dbReference type="EMBL" id="CP123523">
    <property type="protein sequence ID" value="WGM06648.1"/>
    <property type="molecule type" value="Genomic_DNA"/>
</dbReference>
<gene>
    <name evidence="1" type="ORF">QE258_04825</name>
</gene>
<dbReference type="InterPro" id="IPR032066">
    <property type="entry name" value="GP3_package"/>
</dbReference>
<protein>
    <submittedName>
        <fullName evidence="1">Terminase small subunit</fullName>
    </submittedName>
</protein>
<proteinExistence type="predicted"/>
<reference evidence="1" key="1">
    <citation type="submission" date="2023-04" db="EMBL/GenBank/DDBJ databases">
        <title>Genome dynamics across the evolutionary transition to endosymbiosis.</title>
        <authorList>
            <person name="Siozios S."/>
            <person name="Nadal-Jimenez P."/>
            <person name="Azagi T."/>
            <person name="Sprong H."/>
            <person name="Frost C.L."/>
            <person name="Parratt S.R."/>
            <person name="Taylor G."/>
            <person name="Brettell L."/>
            <person name="Lew K.C."/>
            <person name="Croft L."/>
            <person name="King K.C."/>
            <person name="Brockhurst M.A."/>
            <person name="Hypsa V."/>
            <person name="Novakova E."/>
            <person name="Darby A.C."/>
            <person name="Hurst G.D.D."/>
        </authorList>
    </citation>
    <scope>NUCLEOTIDE SEQUENCE</scope>
    <source>
        <strain evidence="1">ANv_CAN</strain>
    </source>
</reference>
<organism evidence="1 2">
    <name type="scientific">Arsenophonus nasoniae</name>
    <name type="common">son-killer infecting Nasonia vitripennis</name>
    <dbReference type="NCBI Taxonomy" id="638"/>
    <lineage>
        <taxon>Bacteria</taxon>
        <taxon>Pseudomonadati</taxon>
        <taxon>Pseudomonadota</taxon>
        <taxon>Gammaproteobacteria</taxon>
        <taxon>Enterobacterales</taxon>
        <taxon>Morganellaceae</taxon>
        <taxon>Arsenophonus</taxon>
    </lineage>
</organism>
<name>A0ABY8NQD4_9GAMM</name>
<dbReference type="Proteomes" id="UP001177592">
    <property type="component" value="Chromosome"/>
</dbReference>
<dbReference type="Gene3D" id="1.10.132.80">
    <property type="match status" value="1"/>
</dbReference>
<accession>A0ABY8NQD4</accession>